<evidence type="ECO:0000313" key="2">
    <source>
        <dbReference type="EMBL" id="KAL2343366.1"/>
    </source>
</evidence>
<reference evidence="2 3" key="1">
    <citation type="submission" date="2024-08" db="EMBL/GenBank/DDBJ databases">
        <title>Insights into the chromosomal genome structure of Flemingia macrophylla.</title>
        <authorList>
            <person name="Ding Y."/>
            <person name="Zhao Y."/>
            <person name="Bi W."/>
            <person name="Wu M."/>
            <person name="Zhao G."/>
            <person name="Gong Y."/>
            <person name="Li W."/>
            <person name="Zhang P."/>
        </authorList>
    </citation>
    <scope>NUCLEOTIDE SEQUENCE [LARGE SCALE GENOMIC DNA]</scope>
    <source>
        <strain evidence="2">DYQJB</strain>
        <tissue evidence="2">Leaf</tissue>
    </source>
</reference>
<dbReference type="PANTHER" id="PTHR31642">
    <property type="entry name" value="TRICHOTHECENE 3-O-ACETYLTRANSFERASE"/>
    <property type="match status" value="1"/>
</dbReference>
<protein>
    <recommendedName>
        <fullName evidence="4">Protein ECERIFERUM 26-like</fullName>
    </recommendedName>
</protein>
<organism evidence="2 3">
    <name type="scientific">Flemingia macrophylla</name>
    <dbReference type="NCBI Taxonomy" id="520843"/>
    <lineage>
        <taxon>Eukaryota</taxon>
        <taxon>Viridiplantae</taxon>
        <taxon>Streptophyta</taxon>
        <taxon>Embryophyta</taxon>
        <taxon>Tracheophyta</taxon>
        <taxon>Spermatophyta</taxon>
        <taxon>Magnoliopsida</taxon>
        <taxon>eudicotyledons</taxon>
        <taxon>Gunneridae</taxon>
        <taxon>Pentapetalae</taxon>
        <taxon>rosids</taxon>
        <taxon>fabids</taxon>
        <taxon>Fabales</taxon>
        <taxon>Fabaceae</taxon>
        <taxon>Papilionoideae</taxon>
        <taxon>50 kb inversion clade</taxon>
        <taxon>NPAAA clade</taxon>
        <taxon>indigoferoid/millettioid clade</taxon>
        <taxon>Phaseoleae</taxon>
        <taxon>Flemingia</taxon>
    </lineage>
</organism>
<gene>
    <name evidence="2" type="ORF">Fmac_004651</name>
</gene>
<dbReference type="Pfam" id="PF02458">
    <property type="entry name" value="Transferase"/>
    <property type="match status" value="1"/>
</dbReference>
<dbReference type="EMBL" id="JBGMDY010000002">
    <property type="protein sequence ID" value="KAL2343366.1"/>
    <property type="molecule type" value="Genomic_DNA"/>
</dbReference>
<accession>A0ABD1N663</accession>
<dbReference type="Gene3D" id="3.30.559.10">
    <property type="entry name" value="Chloramphenicol acetyltransferase-like domain"/>
    <property type="match status" value="2"/>
</dbReference>
<dbReference type="PANTHER" id="PTHR31642:SF115">
    <property type="entry name" value="PROTEIN ECERIFERUM 26-LIKE"/>
    <property type="match status" value="1"/>
</dbReference>
<comment type="similarity">
    <text evidence="1">Belongs to the plant acyltransferase family.</text>
</comment>
<dbReference type="AlphaFoldDB" id="A0ABD1N663"/>
<keyword evidence="3" id="KW-1185">Reference proteome</keyword>
<dbReference type="InterPro" id="IPR023213">
    <property type="entry name" value="CAT-like_dom_sf"/>
</dbReference>
<proteinExistence type="inferred from homology"/>
<comment type="caution">
    <text evidence="2">The sequence shown here is derived from an EMBL/GenBank/DDBJ whole genome shotgun (WGS) entry which is preliminary data.</text>
</comment>
<evidence type="ECO:0000256" key="1">
    <source>
        <dbReference type="ARBA" id="ARBA00009861"/>
    </source>
</evidence>
<dbReference type="InterPro" id="IPR050317">
    <property type="entry name" value="Plant_Fungal_Acyltransferase"/>
</dbReference>
<evidence type="ECO:0008006" key="4">
    <source>
        <dbReference type="Google" id="ProtNLM"/>
    </source>
</evidence>
<name>A0ABD1N663_9FABA</name>
<evidence type="ECO:0000313" key="3">
    <source>
        <dbReference type="Proteomes" id="UP001603857"/>
    </source>
</evidence>
<dbReference type="Proteomes" id="UP001603857">
    <property type="component" value="Unassembled WGS sequence"/>
</dbReference>
<sequence>MVLEESSVVYDVRLSSVGPGRSTGSDVFHSPGGLDLAMKLHYLRVVYFFESEVAQDLSIMKIKDAMFTWLNPYFITCGRFRRSESGRPFIKCNDCGARFIEAKCHKTLHEWLATHHWPSYNLLVSHQVIGPELSFSPPVLLQVTEFKCGGISLGLSWAHVLGDPLSASEFINSWGQVMNNLGHREHINIPRPVPVPGQPGPEKDPFSAKRIDPVGDHWIPANNKKMDTFSFHLTNSQMNYLQAQIWGPSLDQTPSFESLCAMIWRCVARVRPGSEPKTVTVFRPDPTNRANDIIGNNQMIYKVEAGSECCIVDTNLSVLASLLADQGVDERKQIEEAIERDEGVSDFFVYGANLTFLDLEEINVYGLQLKGHKPTFVYYTLQGVGDEGAILVYPWPKGSTKNNGADGKFVTMILPEDEMLKLKSELKLNGLLLEGN</sequence>